<dbReference type="AlphaFoldDB" id="A0A845R4V1"/>
<reference evidence="3 4" key="1">
    <citation type="submission" date="2018-08" db="EMBL/GenBank/DDBJ databases">
        <title>Murine metabolic-syndrome-specific gut microbial biobank.</title>
        <authorList>
            <person name="Liu C."/>
        </authorList>
    </citation>
    <scope>NUCLEOTIDE SEQUENCE [LARGE SCALE GENOMIC DNA]</scope>
    <source>
        <strain evidence="3 4">583</strain>
    </source>
</reference>
<evidence type="ECO:0000313" key="4">
    <source>
        <dbReference type="Proteomes" id="UP000467132"/>
    </source>
</evidence>
<sequence>MPWKKKEIFLEYNKTIDELNNMSNEQLYKRMRNIKKYNSDYSFMNTIIIGIILAAYPIWLEIIDEVLRSESDGKIHINLFNIVCFIIMIVIFAIFTYAIKSLILDFVRNRNLENNIKREIEYEIIKEKLKTDSKDMMNNKNDKVDNNYKRFYKKNKIVYVKRKKSPKKRRSKKYHRENYMTRTKRRENSHPN</sequence>
<organism evidence="3 4">
    <name type="scientific">Senegalia massiliensis</name>
    <dbReference type="NCBI Taxonomy" id="1720316"/>
    <lineage>
        <taxon>Bacteria</taxon>
        <taxon>Bacillati</taxon>
        <taxon>Bacillota</taxon>
        <taxon>Clostridia</taxon>
        <taxon>Eubacteriales</taxon>
        <taxon>Clostridiaceae</taxon>
        <taxon>Senegalia</taxon>
    </lineage>
</organism>
<protein>
    <submittedName>
        <fullName evidence="3">Uncharacterized protein</fullName>
    </submittedName>
</protein>
<evidence type="ECO:0000313" key="3">
    <source>
        <dbReference type="EMBL" id="NBI07533.1"/>
    </source>
</evidence>
<feature type="compositionally biased region" description="Basic residues" evidence="1">
    <location>
        <begin position="158"/>
        <end position="175"/>
    </location>
</feature>
<feature type="region of interest" description="Disordered" evidence="1">
    <location>
        <begin position="158"/>
        <end position="192"/>
    </location>
</feature>
<dbReference type="RefSeq" id="WP_160198000.1">
    <property type="nucleotide sequence ID" value="NZ_QXXA01000013.1"/>
</dbReference>
<gene>
    <name evidence="3" type="ORF">D3Z33_11795</name>
</gene>
<accession>A0A845R4V1</accession>
<evidence type="ECO:0000256" key="1">
    <source>
        <dbReference type="SAM" id="MobiDB-lite"/>
    </source>
</evidence>
<name>A0A845R4V1_9CLOT</name>
<dbReference type="EMBL" id="QXXA01000013">
    <property type="protein sequence ID" value="NBI07533.1"/>
    <property type="molecule type" value="Genomic_DNA"/>
</dbReference>
<evidence type="ECO:0000256" key="2">
    <source>
        <dbReference type="SAM" id="Phobius"/>
    </source>
</evidence>
<keyword evidence="4" id="KW-1185">Reference proteome</keyword>
<feature type="transmembrane region" description="Helical" evidence="2">
    <location>
        <begin position="41"/>
        <end position="59"/>
    </location>
</feature>
<keyword evidence="2" id="KW-1133">Transmembrane helix</keyword>
<dbReference type="Proteomes" id="UP000467132">
    <property type="component" value="Unassembled WGS sequence"/>
</dbReference>
<keyword evidence="2" id="KW-0812">Transmembrane</keyword>
<keyword evidence="2" id="KW-0472">Membrane</keyword>
<proteinExistence type="predicted"/>
<comment type="caution">
    <text evidence="3">The sequence shown here is derived from an EMBL/GenBank/DDBJ whole genome shotgun (WGS) entry which is preliminary data.</text>
</comment>
<feature type="transmembrane region" description="Helical" evidence="2">
    <location>
        <begin position="79"/>
        <end position="99"/>
    </location>
</feature>